<evidence type="ECO:0000256" key="5">
    <source>
        <dbReference type="SAM" id="Phobius"/>
    </source>
</evidence>
<comment type="caution">
    <text evidence="6">The sequence shown here is derived from an EMBL/GenBank/DDBJ whole genome shotgun (WGS) entry which is preliminary data.</text>
</comment>
<dbReference type="InterPro" id="IPR010851">
    <property type="entry name" value="DEFL"/>
</dbReference>
<dbReference type="EMBL" id="JAJJMB010009541">
    <property type="protein sequence ID" value="KAI3913126.1"/>
    <property type="molecule type" value="Genomic_DNA"/>
</dbReference>
<organism evidence="6 7">
    <name type="scientific">Papaver atlanticum</name>
    <dbReference type="NCBI Taxonomy" id="357466"/>
    <lineage>
        <taxon>Eukaryota</taxon>
        <taxon>Viridiplantae</taxon>
        <taxon>Streptophyta</taxon>
        <taxon>Embryophyta</taxon>
        <taxon>Tracheophyta</taxon>
        <taxon>Spermatophyta</taxon>
        <taxon>Magnoliopsida</taxon>
        <taxon>Ranunculales</taxon>
        <taxon>Papaveraceae</taxon>
        <taxon>Papaveroideae</taxon>
        <taxon>Papaver</taxon>
    </lineage>
</organism>
<evidence type="ECO:0000313" key="6">
    <source>
        <dbReference type="EMBL" id="KAI3913126.1"/>
    </source>
</evidence>
<keyword evidence="5" id="KW-1133">Transmembrane helix</keyword>
<protein>
    <submittedName>
        <fullName evidence="6">Uncharacterized protein</fullName>
    </submittedName>
</protein>
<sequence length="75" mass="8554">MASLKQFSMAHIFIALIFGFMLIFTTAVRVCHYLGKCMNNRDCFSQCNKESRTTGVCIPDPNSHEKPMRSRCCCL</sequence>
<evidence type="ECO:0000256" key="2">
    <source>
        <dbReference type="ARBA" id="ARBA00022529"/>
    </source>
</evidence>
<proteinExistence type="inferred from homology"/>
<evidence type="ECO:0000256" key="4">
    <source>
        <dbReference type="ARBA" id="ARBA00022821"/>
    </source>
</evidence>
<dbReference type="Pfam" id="PF25052">
    <property type="entry name" value="AtDEF-like"/>
    <property type="match status" value="1"/>
</dbReference>
<dbReference type="Proteomes" id="UP001202328">
    <property type="component" value="Unassembled WGS sequence"/>
</dbReference>
<dbReference type="GO" id="GO:0050832">
    <property type="term" value="P:defense response to fungus"/>
    <property type="evidence" value="ECO:0007669"/>
    <property type="project" value="UniProtKB-KW"/>
</dbReference>
<keyword evidence="5" id="KW-0812">Transmembrane</keyword>
<dbReference type="GO" id="GO:0031640">
    <property type="term" value="P:killing of cells of another organism"/>
    <property type="evidence" value="ECO:0007669"/>
    <property type="project" value="UniProtKB-KW"/>
</dbReference>
<feature type="transmembrane region" description="Helical" evidence="5">
    <location>
        <begin position="12"/>
        <end position="35"/>
    </location>
</feature>
<name>A0AAD4SN22_9MAGN</name>
<dbReference type="AlphaFoldDB" id="A0AAD4SN22"/>
<evidence type="ECO:0000313" key="7">
    <source>
        <dbReference type="Proteomes" id="UP001202328"/>
    </source>
</evidence>
<reference evidence="6" key="1">
    <citation type="submission" date="2022-04" db="EMBL/GenBank/DDBJ databases">
        <title>A functionally conserved STORR gene fusion in Papaver species that diverged 16.8 million years ago.</title>
        <authorList>
            <person name="Catania T."/>
        </authorList>
    </citation>
    <scope>NUCLEOTIDE SEQUENCE</scope>
    <source>
        <strain evidence="6">S-188037</strain>
    </source>
</reference>
<gene>
    <name evidence="6" type="ORF">MKW98_007142</name>
</gene>
<keyword evidence="2" id="KW-0929">Antimicrobial</keyword>
<comment type="similarity">
    <text evidence="1">Belongs to the DEFL family.</text>
</comment>
<keyword evidence="5" id="KW-0472">Membrane</keyword>
<accession>A0AAD4SN22</accession>
<keyword evidence="7" id="KW-1185">Reference proteome</keyword>
<evidence type="ECO:0000256" key="3">
    <source>
        <dbReference type="ARBA" id="ARBA00022577"/>
    </source>
</evidence>
<keyword evidence="3" id="KW-0295">Fungicide</keyword>
<evidence type="ECO:0000256" key="1">
    <source>
        <dbReference type="ARBA" id="ARBA00006722"/>
    </source>
</evidence>
<keyword evidence="4" id="KW-0611">Plant defense</keyword>